<dbReference type="InterPro" id="IPR033134">
    <property type="entry name" value="Asp/Glu_racemase_AS_2"/>
</dbReference>
<evidence type="ECO:0000256" key="1">
    <source>
        <dbReference type="ARBA" id="ARBA00001602"/>
    </source>
</evidence>
<keyword evidence="4" id="KW-0573">Peptidoglycan synthesis</keyword>
<dbReference type="HAMAP" id="MF_00258">
    <property type="entry name" value="Glu_racemase"/>
    <property type="match status" value="1"/>
</dbReference>
<name>X1L616_9ZZZZ</name>
<organism evidence="7">
    <name type="scientific">marine sediment metagenome</name>
    <dbReference type="NCBI Taxonomy" id="412755"/>
    <lineage>
        <taxon>unclassified sequences</taxon>
        <taxon>metagenomes</taxon>
        <taxon>ecological metagenomes</taxon>
    </lineage>
</organism>
<dbReference type="PROSITE" id="PS00924">
    <property type="entry name" value="ASP_GLU_RACEMASE_2"/>
    <property type="match status" value="1"/>
</dbReference>
<accession>X1L616</accession>
<proteinExistence type="inferred from homology"/>
<evidence type="ECO:0000313" key="7">
    <source>
        <dbReference type="EMBL" id="GAI14418.1"/>
    </source>
</evidence>
<keyword evidence="6" id="KW-0961">Cell wall biogenesis/degradation</keyword>
<dbReference type="PANTHER" id="PTHR21198">
    <property type="entry name" value="GLUTAMATE RACEMASE"/>
    <property type="match status" value="1"/>
</dbReference>
<dbReference type="AlphaFoldDB" id="X1L616"/>
<dbReference type="GO" id="GO:0008881">
    <property type="term" value="F:glutamate racemase activity"/>
    <property type="evidence" value="ECO:0007669"/>
    <property type="project" value="UniProtKB-EC"/>
</dbReference>
<dbReference type="InterPro" id="IPR001920">
    <property type="entry name" value="Asp/Glu_race"/>
</dbReference>
<gene>
    <name evidence="7" type="ORF">S06H3_16041</name>
</gene>
<keyword evidence="5" id="KW-0413">Isomerase</keyword>
<dbReference type="GO" id="GO:0008360">
    <property type="term" value="P:regulation of cell shape"/>
    <property type="evidence" value="ECO:0007669"/>
    <property type="project" value="UniProtKB-KW"/>
</dbReference>
<dbReference type="PROSITE" id="PS00923">
    <property type="entry name" value="ASP_GLU_RACEMASE_1"/>
    <property type="match status" value="1"/>
</dbReference>
<dbReference type="GO" id="GO:0071555">
    <property type="term" value="P:cell wall organization"/>
    <property type="evidence" value="ECO:0007669"/>
    <property type="project" value="UniProtKB-KW"/>
</dbReference>
<dbReference type="SUPFAM" id="SSF53681">
    <property type="entry name" value="Aspartate/glutamate racemase"/>
    <property type="match status" value="2"/>
</dbReference>
<dbReference type="InterPro" id="IPR004391">
    <property type="entry name" value="Glu_race"/>
</dbReference>
<dbReference type="FunFam" id="3.40.50.1860:FF:000002">
    <property type="entry name" value="Glutamate racemase"/>
    <property type="match status" value="1"/>
</dbReference>
<evidence type="ECO:0000256" key="6">
    <source>
        <dbReference type="ARBA" id="ARBA00023316"/>
    </source>
</evidence>
<keyword evidence="3" id="KW-0133">Cell shape</keyword>
<dbReference type="InterPro" id="IPR018187">
    <property type="entry name" value="Asp/Glu_racemase_AS_1"/>
</dbReference>
<dbReference type="EMBL" id="BARV01007918">
    <property type="protein sequence ID" value="GAI14418.1"/>
    <property type="molecule type" value="Genomic_DNA"/>
</dbReference>
<dbReference type="PANTHER" id="PTHR21198:SF2">
    <property type="entry name" value="GLUTAMATE RACEMASE"/>
    <property type="match status" value="1"/>
</dbReference>
<evidence type="ECO:0000256" key="4">
    <source>
        <dbReference type="ARBA" id="ARBA00022984"/>
    </source>
</evidence>
<evidence type="ECO:0000256" key="5">
    <source>
        <dbReference type="ARBA" id="ARBA00023235"/>
    </source>
</evidence>
<evidence type="ECO:0000256" key="3">
    <source>
        <dbReference type="ARBA" id="ARBA00022960"/>
    </source>
</evidence>
<comment type="caution">
    <text evidence="7">The sequence shown here is derived from an EMBL/GenBank/DDBJ whole genome shotgun (WGS) entry which is preliminary data.</text>
</comment>
<evidence type="ECO:0000256" key="2">
    <source>
        <dbReference type="ARBA" id="ARBA00013090"/>
    </source>
</evidence>
<reference evidence="7" key="1">
    <citation type="journal article" date="2014" name="Front. Microbiol.">
        <title>High frequency of phylogenetically diverse reductive dehalogenase-homologous genes in deep subseafloor sedimentary metagenomes.</title>
        <authorList>
            <person name="Kawai M."/>
            <person name="Futagami T."/>
            <person name="Toyoda A."/>
            <person name="Takaki Y."/>
            <person name="Nishi S."/>
            <person name="Hori S."/>
            <person name="Arai W."/>
            <person name="Tsubouchi T."/>
            <person name="Morono Y."/>
            <person name="Uchiyama I."/>
            <person name="Ito T."/>
            <person name="Fujiyama A."/>
            <person name="Inagaki F."/>
            <person name="Takami H."/>
        </authorList>
    </citation>
    <scope>NUCLEOTIDE SEQUENCE</scope>
    <source>
        <strain evidence="7">Expedition CK06-06</strain>
    </source>
</reference>
<dbReference type="GO" id="GO:0009252">
    <property type="term" value="P:peptidoglycan biosynthetic process"/>
    <property type="evidence" value="ECO:0007669"/>
    <property type="project" value="UniProtKB-KW"/>
</dbReference>
<dbReference type="Pfam" id="PF01177">
    <property type="entry name" value="Asp_Glu_race"/>
    <property type="match status" value="1"/>
</dbReference>
<dbReference type="EC" id="5.1.1.3" evidence="2"/>
<protein>
    <recommendedName>
        <fullName evidence="2">glutamate racemase</fullName>
        <ecNumber evidence="2">5.1.1.3</ecNumber>
    </recommendedName>
</protein>
<comment type="catalytic activity">
    <reaction evidence="1">
        <text>L-glutamate = D-glutamate</text>
        <dbReference type="Rhea" id="RHEA:12813"/>
        <dbReference type="ChEBI" id="CHEBI:29985"/>
        <dbReference type="ChEBI" id="CHEBI:29986"/>
        <dbReference type="EC" id="5.1.1.3"/>
    </reaction>
</comment>
<dbReference type="Gene3D" id="3.40.50.1860">
    <property type="match status" value="2"/>
</dbReference>
<feature type="non-terminal residue" evidence="7">
    <location>
        <position position="208"/>
    </location>
</feature>
<sequence>MVERPVGVFDSGVGGLTVVSQLFRILPQEDIIYFGDTAHLPYGSKSKEAVTRHSLNIANFLKTQKVKIIVVACNTASSFALSSLREKIELPVVGVIEPGAQAAIDTTRNFKIGIIGTEGTINSRAFEEALKRIDRNVKVFSQACPLFVHLVEEDSLDKPWTKQIAEEYLSPLKDEGIDTLILGCTHYPLLKELLWRIMGQEISLIDTA</sequence>
<dbReference type="NCBIfam" id="TIGR00067">
    <property type="entry name" value="glut_race"/>
    <property type="match status" value="1"/>
</dbReference>
<dbReference type="InterPro" id="IPR015942">
    <property type="entry name" value="Asp/Glu/hydantoin_racemase"/>
</dbReference>